<sequence>MLFEQCYTITKFMSGFTRPWYIAGGWAVDLAIGRETRVHQDAEIAVFRDDQLRLKKHLSQFDFSKAANGKLLGWEGERVELPIHELHAFHRTEDIQVECLLNESRDEDWLFRRDERVRFPINSIGSVYQHSIPYLRPEITLLYKSKHPGIKDEQDFCHLLNHMSDQSTLRLQTALQTYQPNHRWLKLLREKKR</sequence>
<dbReference type="Gene3D" id="3.30.460.40">
    <property type="match status" value="1"/>
</dbReference>
<evidence type="ECO:0000313" key="2">
    <source>
        <dbReference type="Proteomes" id="UP001595896"/>
    </source>
</evidence>
<keyword evidence="2" id="KW-1185">Reference proteome</keyword>
<dbReference type="EMBL" id="JBHSGK010000013">
    <property type="protein sequence ID" value="MFC4737159.1"/>
    <property type="molecule type" value="Genomic_DNA"/>
</dbReference>
<dbReference type="Proteomes" id="UP001595896">
    <property type="component" value="Unassembled WGS sequence"/>
</dbReference>
<proteinExistence type="predicted"/>
<protein>
    <submittedName>
        <fullName evidence="1">Nucleotidyltransferase domain-containing protein</fullName>
    </submittedName>
</protein>
<dbReference type="Pfam" id="PF10706">
    <property type="entry name" value="Aminoglyc_resit"/>
    <property type="match status" value="1"/>
</dbReference>
<accession>A0ABV9P006</accession>
<name>A0ABV9P006_9BACI</name>
<dbReference type="InterPro" id="IPR019646">
    <property type="entry name" value="Aminoglyc_AdlTrfase"/>
</dbReference>
<reference evidence="2" key="1">
    <citation type="journal article" date="2019" name="Int. J. Syst. Evol. Microbiol.">
        <title>The Global Catalogue of Microorganisms (GCM) 10K type strain sequencing project: providing services to taxonomists for standard genome sequencing and annotation.</title>
        <authorList>
            <consortium name="The Broad Institute Genomics Platform"/>
            <consortium name="The Broad Institute Genome Sequencing Center for Infectious Disease"/>
            <person name="Wu L."/>
            <person name="Ma J."/>
        </authorList>
    </citation>
    <scope>NUCLEOTIDE SEQUENCE [LARGE SCALE GENOMIC DNA]</scope>
    <source>
        <strain evidence="2">JCM 12165</strain>
    </source>
</reference>
<evidence type="ECO:0000313" key="1">
    <source>
        <dbReference type="EMBL" id="MFC4737159.1"/>
    </source>
</evidence>
<dbReference type="RefSeq" id="WP_377909764.1">
    <property type="nucleotide sequence ID" value="NZ_JBHSGK010000013.1"/>
</dbReference>
<gene>
    <name evidence="1" type="ORF">ACFO4L_11220</name>
</gene>
<comment type="caution">
    <text evidence="1">The sequence shown here is derived from an EMBL/GenBank/DDBJ whole genome shotgun (WGS) entry which is preliminary data.</text>
</comment>
<organism evidence="1 2">
    <name type="scientific">Bacillus daqingensis</name>
    <dbReference type="NCBI Taxonomy" id="872396"/>
    <lineage>
        <taxon>Bacteria</taxon>
        <taxon>Bacillati</taxon>
        <taxon>Bacillota</taxon>
        <taxon>Bacilli</taxon>
        <taxon>Bacillales</taxon>
        <taxon>Bacillaceae</taxon>
        <taxon>Bacillus</taxon>
    </lineage>
</organism>